<name>A0AAW9EBQ9_KLEAE</name>
<dbReference type="AlphaFoldDB" id="A0AAW9EBQ9"/>
<protein>
    <submittedName>
        <fullName evidence="1">Fimbrial biogenesis outer membrane usher protein</fullName>
    </submittedName>
</protein>
<comment type="caution">
    <text evidence="1">The sequence shown here is derived from an EMBL/GenBank/DDBJ whole genome shotgun (WGS) entry which is preliminary data.</text>
</comment>
<feature type="non-terminal residue" evidence="1">
    <location>
        <position position="97"/>
    </location>
</feature>
<reference evidence="1" key="1">
    <citation type="submission" date="2023-11" db="EMBL/GenBank/DDBJ databases">
        <title>Detection of rare carbapenemases in Enterobacterales - comparison of two colorimetric and two CIM-based carbapenemase assays.</title>
        <authorList>
            <person name="Schaffarczyk L."/>
            <person name="Noster J."/>
            <person name="Stelzer Y."/>
            <person name="Sattler J."/>
            <person name="Gatermann S."/>
            <person name="Hamprecht A."/>
        </authorList>
    </citation>
    <scope>NUCLEOTIDE SEQUENCE</scope>
    <source>
        <strain evidence="1">CIM-Cont-037</strain>
    </source>
</reference>
<dbReference type="Proteomes" id="UP001279012">
    <property type="component" value="Unassembled WGS sequence"/>
</dbReference>
<sequence length="97" mass="10310">TGISSTNGNVKANIYVNKNFENSVITNAGVSVSKLVHDKDNGESDFSTLGYASYDTKYNSGTVTINRPDNKRLNGNLTSRGSIAYSEGMITPSGQQG</sequence>
<evidence type="ECO:0000313" key="2">
    <source>
        <dbReference type="Proteomes" id="UP001279012"/>
    </source>
</evidence>
<proteinExistence type="predicted"/>
<organism evidence="1 2">
    <name type="scientific">Klebsiella aerogenes</name>
    <name type="common">Enterobacter aerogenes</name>
    <dbReference type="NCBI Taxonomy" id="548"/>
    <lineage>
        <taxon>Bacteria</taxon>
        <taxon>Pseudomonadati</taxon>
        <taxon>Pseudomonadota</taxon>
        <taxon>Gammaproteobacteria</taxon>
        <taxon>Enterobacterales</taxon>
        <taxon>Enterobacteriaceae</taxon>
        <taxon>Klebsiella/Raoultella group</taxon>
        <taxon>Klebsiella</taxon>
    </lineage>
</organism>
<accession>A0AAW9EBQ9</accession>
<evidence type="ECO:0000313" key="1">
    <source>
        <dbReference type="EMBL" id="MDX7018144.1"/>
    </source>
</evidence>
<dbReference type="EMBL" id="JAWZZT010000573">
    <property type="protein sequence ID" value="MDX7018144.1"/>
    <property type="molecule type" value="Genomic_DNA"/>
</dbReference>
<gene>
    <name evidence="1" type="ORF">SJ059_27355</name>
</gene>
<feature type="non-terminal residue" evidence="1">
    <location>
        <position position="1"/>
    </location>
</feature>